<dbReference type="InterPro" id="IPR016181">
    <property type="entry name" value="Acyl_CoA_acyltransferase"/>
</dbReference>
<evidence type="ECO:0000256" key="12">
    <source>
        <dbReference type="ARBA" id="ARBA00077136"/>
    </source>
</evidence>
<evidence type="ECO:0000256" key="11">
    <source>
        <dbReference type="ARBA" id="ARBA00074372"/>
    </source>
</evidence>
<evidence type="ECO:0000256" key="15">
    <source>
        <dbReference type="HAMAP-Rule" id="MF_00688"/>
    </source>
</evidence>
<comment type="subcellular location">
    <subcellularLocation>
        <location evidence="1 15">Cytoplasm</location>
    </subcellularLocation>
</comment>
<dbReference type="InterPro" id="IPR042203">
    <property type="entry name" value="Leu/Phe-tRNA_Trfase_C"/>
</dbReference>
<dbReference type="GeneID" id="93566883"/>
<dbReference type="HAMAP" id="MF_00688">
    <property type="entry name" value="Leu_Phe_trans"/>
    <property type="match status" value="1"/>
</dbReference>
<organism evidence="16 17">
    <name type="scientific">Rouxiella badensis</name>
    <dbReference type="NCBI Taxonomy" id="1646377"/>
    <lineage>
        <taxon>Bacteria</taxon>
        <taxon>Pseudomonadati</taxon>
        <taxon>Pseudomonadota</taxon>
        <taxon>Gammaproteobacteria</taxon>
        <taxon>Enterobacterales</taxon>
        <taxon>Yersiniaceae</taxon>
        <taxon>Rouxiella</taxon>
    </lineage>
</organism>
<evidence type="ECO:0000256" key="4">
    <source>
        <dbReference type="ARBA" id="ARBA00023315"/>
    </source>
</evidence>
<evidence type="ECO:0000313" key="17">
    <source>
        <dbReference type="Proteomes" id="UP000192536"/>
    </source>
</evidence>
<dbReference type="GO" id="GO:0008914">
    <property type="term" value="F:leucyl-tRNA--protein transferase activity"/>
    <property type="evidence" value="ECO:0007669"/>
    <property type="project" value="UniProtKB-UniRule"/>
</dbReference>
<dbReference type="Pfam" id="PF03588">
    <property type="entry name" value="Leu_Phe_trans"/>
    <property type="match status" value="1"/>
</dbReference>
<dbReference type="AlphaFoldDB" id="A0A1X0WE13"/>
<comment type="catalytic activity">
    <reaction evidence="6 15">
        <text>N-terminal L-arginyl-[protein] + L-leucyl-tRNA(Leu) = N-terminal L-leucyl-L-arginyl-[protein] + tRNA(Leu) + H(+)</text>
        <dbReference type="Rhea" id="RHEA:50416"/>
        <dbReference type="Rhea" id="RHEA-COMP:9613"/>
        <dbReference type="Rhea" id="RHEA-COMP:9622"/>
        <dbReference type="Rhea" id="RHEA-COMP:12672"/>
        <dbReference type="Rhea" id="RHEA-COMP:12673"/>
        <dbReference type="ChEBI" id="CHEBI:15378"/>
        <dbReference type="ChEBI" id="CHEBI:64719"/>
        <dbReference type="ChEBI" id="CHEBI:78442"/>
        <dbReference type="ChEBI" id="CHEBI:78494"/>
        <dbReference type="ChEBI" id="CHEBI:133044"/>
        <dbReference type="EC" id="2.3.2.6"/>
    </reaction>
</comment>
<dbReference type="PANTHER" id="PTHR30098">
    <property type="entry name" value="LEUCYL/PHENYLALANYL-TRNA--PROTEIN TRANSFERASE"/>
    <property type="match status" value="1"/>
</dbReference>
<evidence type="ECO:0000256" key="1">
    <source>
        <dbReference type="ARBA" id="ARBA00004496"/>
    </source>
</evidence>
<dbReference type="STRING" id="1646377.BS640_13480"/>
<gene>
    <name evidence="15" type="primary">aat</name>
    <name evidence="16" type="ORF">BS640_13480</name>
</gene>
<comment type="function">
    <text evidence="8 15">Functions in the N-end rule pathway of protein degradation where it conjugates Leu, Phe and, less efficiently, Met from aminoacyl-tRNAs to the N-termini of proteins containing an N-terminal arginine or lysine.</text>
</comment>
<evidence type="ECO:0000256" key="9">
    <source>
        <dbReference type="ARBA" id="ARBA00061535"/>
    </source>
</evidence>
<dbReference type="Gene3D" id="3.40.630.70">
    <property type="entry name" value="Leucyl/phenylalanyl-tRNA-protein transferase, C-terminal domain"/>
    <property type="match status" value="1"/>
</dbReference>
<dbReference type="EC" id="2.3.2.6" evidence="10 15"/>
<dbReference type="InterPro" id="IPR042221">
    <property type="entry name" value="Leu/Phe-tRNA_Trfase_N"/>
</dbReference>
<dbReference type="NCBIfam" id="TIGR00667">
    <property type="entry name" value="aat"/>
    <property type="match status" value="1"/>
</dbReference>
<comment type="catalytic activity">
    <reaction evidence="5 15">
        <text>L-phenylalanyl-tRNA(Phe) + an N-terminal L-alpha-aminoacyl-[protein] = an N-terminal L-phenylalanyl-L-alpha-aminoacyl-[protein] + tRNA(Phe)</text>
        <dbReference type="Rhea" id="RHEA:43632"/>
        <dbReference type="Rhea" id="RHEA-COMP:9668"/>
        <dbReference type="Rhea" id="RHEA-COMP:9699"/>
        <dbReference type="Rhea" id="RHEA-COMP:10636"/>
        <dbReference type="Rhea" id="RHEA-COMP:10637"/>
        <dbReference type="ChEBI" id="CHEBI:78442"/>
        <dbReference type="ChEBI" id="CHEBI:78531"/>
        <dbReference type="ChEBI" id="CHEBI:78597"/>
        <dbReference type="ChEBI" id="CHEBI:83561"/>
        <dbReference type="EC" id="2.3.2.6"/>
    </reaction>
</comment>
<evidence type="ECO:0000256" key="2">
    <source>
        <dbReference type="ARBA" id="ARBA00022490"/>
    </source>
</evidence>
<accession>A0A1X0WE13</accession>
<dbReference type="FunFam" id="3.40.630.70:FF:000001">
    <property type="entry name" value="Leucyl/phenylalanyl-tRNA--protein transferase"/>
    <property type="match status" value="1"/>
</dbReference>
<evidence type="ECO:0000256" key="13">
    <source>
        <dbReference type="ARBA" id="ARBA00077165"/>
    </source>
</evidence>
<keyword evidence="17" id="KW-1185">Reference proteome</keyword>
<keyword evidence="4 15" id="KW-0012">Acyltransferase</keyword>
<evidence type="ECO:0000256" key="8">
    <source>
        <dbReference type="ARBA" id="ARBA00054043"/>
    </source>
</evidence>
<comment type="similarity">
    <text evidence="9 15">Belongs to the L/F-transferase family.</text>
</comment>
<keyword evidence="2 15" id="KW-0963">Cytoplasm</keyword>
<reference evidence="16 17" key="1">
    <citation type="journal article" date="2017" name="Int. J. Syst. Evol. Microbiol.">
        <title>Rouxiella badensis sp. nov. and Rouxiella silvae sp. nov. isolated from peat bog soil in Germany and emendation of the genus description.</title>
        <authorList>
            <person name="Le Fleche-Mateos A."/>
            <person name="Kugler J.H."/>
            <person name="Hansen S.H."/>
            <person name="Syldatk C."/>
            <person name="Hausmann R."/>
            <person name="Lomprez F."/>
            <person name="Vandenbogaert M."/>
            <person name="Manuguerra J.C."/>
            <person name="Grimont P.A."/>
        </authorList>
    </citation>
    <scope>NUCLEOTIDE SEQUENCE [LARGE SCALE GENOMIC DNA]</scope>
    <source>
        <strain evidence="16 17">DSM 100043</strain>
    </source>
</reference>
<dbReference type="FunFam" id="3.30.70.3550:FF:000001">
    <property type="entry name" value="Leucyl/phenylalanyl-tRNA--protein transferase"/>
    <property type="match status" value="1"/>
</dbReference>
<dbReference type="Proteomes" id="UP000192536">
    <property type="component" value="Unassembled WGS sequence"/>
</dbReference>
<proteinExistence type="inferred from homology"/>
<dbReference type="SUPFAM" id="SSF55729">
    <property type="entry name" value="Acyl-CoA N-acyltransferases (Nat)"/>
    <property type="match status" value="1"/>
</dbReference>
<protein>
    <recommendedName>
        <fullName evidence="11 15">Leucyl/phenylalanyl-tRNA--protein transferase</fullName>
        <ecNumber evidence="10 15">2.3.2.6</ecNumber>
    </recommendedName>
    <alternativeName>
        <fullName evidence="12 15">L/F-transferase</fullName>
    </alternativeName>
    <alternativeName>
        <fullName evidence="13 15">Leucyltransferase</fullName>
    </alternativeName>
    <alternativeName>
        <fullName evidence="14 15">Phenyalanyltransferase</fullName>
    </alternativeName>
</protein>
<evidence type="ECO:0000256" key="5">
    <source>
        <dbReference type="ARBA" id="ARBA00050607"/>
    </source>
</evidence>
<dbReference type="Gene3D" id="3.30.70.3550">
    <property type="entry name" value="Leucyl/phenylalanyl-tRNA-protein transferase, N-terminal domain"/>
    <property type="match status" value="1"/>
</dbReference>
<comment type="caution">
    <text evidence="16">The sequence shown here is derived from an EMBL/GenBank/DDBJ whole genome shotgun (WGS) entry which is preliminary data.</text>
</comment>
<evidence type="ECO:0000256" key="7">
    <source>
        <dbReference type="ARBA" id="ARBA00051538"/>
    </source>
</evidence>
<dbReference type="GO" id="GO:0030163">
    <property type="term" value="P:protein catabolic process"/>
    <property type="evidence" value="ECO:0007669"/>
    <property type="project" value="UniProtKB-UniRule"/>
</dbReference>
<evidence type="ECO:0000256" key="14">
    <source>
        <dbReference type="ARBA" id="ARBA00083640"/>
    </source>
</evidence>
<evidence type="ECO:0000313" key="16">
    <source>
        <dbReference type="EMBL" id="ORJ24963.1"/>
    </source>
</evidence>
<sequence>MRLVQLSPNTVGFPSPETALRQPNGLLAIGGDLTPTRLLSAYFSGVFPWFEPGEAILWWSPDPRAVLFPEERHISRSLRRFLRQTEYRYTLNHAFEQVIAACAEERSEGTWIGPLVKEGYLQLHKAGQAHSIEVWSGDELVGGMYGVAVGGLFCGESMFSRRLNASKCAIMTFCQYFTRNGGELIDCQVLNPHTASLGAREIPRRQFLQQLSRLSQQQLTPGCWLPQDLPPHDVDLPSLLKE</sequence>
<comment type="catalytic activity">
    <reaction evidence="7 15">
        <text>N-terminal L-lysyl-[protein] + L-leucyl-tRNA(Leu) = N-terminal L-leucyl-L-lysyl-[protein] + tRNA(Leu) + H(+)</text>
        <dbReference type="Rhea" id="RHEA:12340"/>
        <dbReference type="Rhea" id="RHEA-COMP:9613"/>
        <dbReference type="Rhea" id="RHEA-COMP:9622"/>
        <dbReference type="Rhea" id="RHEA-COMP:12670"/>
        <dbReference type="Rhea" id="RHEA-COMP:12671"/>
        <dbReference type="ChEBI" id="CHEBI:15378"/>
        <dbReference type="ChEBI" id="CHEBI:65249"/>
        <dbReference type="ChEBI" id="CHEBI:78442"/>
        <dbReference type="ChEBI" id="CHEBI:78494"/>
        <dbReference type="ChEBI" id="CHEBI:133043"/>
        <dbReference type="EC" id="2.3.2.6"/>
    </reaction>
</comment>
<dbReference type="InterPro" id="IPR004616">
    <property type="entry name" value="Leu/Phe-tRNA_Trfase"/>
</dbReference>
<dbReference type="RefSeq" id="WP_017491728.1">
    <property type="nucleotide sequence ID" value="NZ_CAUQAZ010000124.1"/>
</dbReference>
<dbReference type="PANTHER" id="PTHR30098:SF2">
    <property type="entry name" value="LEUCYL_PHENYLALANYL-TRNA--PROTEIN TRANSFERASE"/>
    <property type="match status" value="1"/>
</dbReference>
<dbReference type="EMBL" id="MRWE01000021">
    <property type="protein sequence ID" value="ORJ24963.1"/>
    <property type="molecule type" value="Genomic_DNA"/>
</dbReference>
<evidence type="ECO:0000256" key="3">
    <source>
        <dbReference type="ARBA" id="ARBA00022679"/>
    </source>
</evidence>
<evidence type="ECO:0000256" key="10">
    <source>
        <dbReference type="ARBA" id="ARBA00066767"/>
    </source>
</evidence>
<keyword evidence="3 15" id="KW-0808">Transferase</keyword>
<name>A0A1X0WE13_9GAMM</name>
<evidence type="ECO:0000256" key="6">
    <source>
        <dbReference type="ARBA" id="ARBA00050652"/>
    </source>
</evidence>
<dbReference type="GO" id="GO:0005737">
    <property type="term" value="C:cytoplasm"/>
    <property type="evidence" value="ECO:0007669"/>
    <property type="project" value="UniProtKB-SubCell"/>
</dbReference>